<feature type="region of interest" description="Disordered" evidence="8">
    <location>
        <begin position="143"/>
        <end position="196"/>
    </location>
</feature>
<comment type="caution">
    <text evidence="6">Lacks conserved residue(s) required for the propagation of feature annotation.</text>
</comment>
<dbReference type="GO" id="GO:0005886">
    <property type="term" value="C:plasma membrane"/>
    <property type="evidence" value="ECO:0007669"/>
    <property type="project" value="TreeGrafter"/>
</dbReference>
<dbReference type="InterPro" id="IPR008972">
    <property type="entry name" value="Cupredoxin"/>
</dbReference>
<evidence type="ECO:0000256" key="6">
    <source>
        <dbReference type="PROSITE-ProRule" id="PRU00884"/>
    </source>
</evidence>
<dbReference type="SUPFAM" id="SSF49503">
    <property type="entry name" value="Cupredoxins"/>
    <property type="match status" value="1"/>
</dbReference>
<dbReference type="OrthoDB" id="6250301at2759"/>
<dbReference type="AlphaFoldDB" id="A0A9Q0MZX9"/>
<dbReference type="PANTHER" id="PTHR11304:SF29">
    <property type="entry name" value="EPHRIN"/>
    <property type="match status" value="1"/>
</dbReference>
<feature type="compositionally biased region" description="Polar residues" evidence="8">
    <location>
        <begin position="143"/>
        <end position="160"/>
    </location>
</feature>
<evidence type="ECO:0000313" key="10">
    <source>
        <dbReference type="EMBL" id="KAJ6641029.1"/>
    </source>
</evidence>
<sequence>MWFKFRIDNTDHIIDVNKGNLAFEYDQVHIICPVYEPGTFDNETEKYIIYNVSKVEYETCRITNANPRIIAICDKPQKLMFFTITFRPFTPQPGGLEFLPGNDYYFISTSSKDDLHRRIGGRCSTNNMKVVFKVCCAQEEQNTTATSSHGSSGVSINTNIDAKDRVPSSSSSSSSSSATVHSSSNGGHLVPPAINTNTSNVVQSTMSWPAWSHPRTPITTTLSVQKFYPHVTSPRPNINSANTHNNSYSPSHKPTKKTNEYDKHPNEVVKNEELTYSNNSRTLLPPNCASLLILVTLVMFNKFIYFNLCPSWCQR</sequence>
<comment type="similarity">
    <text evidence="6 7">Belongs to the ephrin family.</text>
</comment>
<dbReference type="FunFam" id="2.60.40.420:FF:000054">
    <property type="entry name" value="Uncharacterized protein, isoform A"/>
    <property type="match status" value="1"/>
</dbReference>
<protein>
    <submittedName>
        <fullName evidence="10">Ephrin-B2a</fullName>
    </submittedName>
</protein>
<feature type="domain" description="Ephrin RBD" evidence="9">
    <location>
        <begin position="1"/>
        <end position="134"/>
    </location>
</feature>
<comment type="subcellular location">
    <subcellularLocation>
        <location evidence="1">Membrane</location>
    </subcellularLocation>
</comment>
<keyword evidence="3 7" id="KW-0472">Membrane</keyword>
<proteinExistence type="inferred from homology"/>
<dbReference type="PANTHER" id="PTHR11304">
    <property type="entry name" value="EPHRIN"/>
    <property type="match status" value="1"/>
</dbReference>
<dbReference type="InterPro" id="IPR031328">
    <property type="entry name" value="Ephrin"/>
</dbReference>
<dbReference type="GO" id="GO:0048013">
    <property type="term" value="P:ephrin receptor signaling pathway"/>
    <property type="evidence" value="ECO:0007669"/>
    <property type="project" value="TreeGrafter"/>
</dbReference>
<organism evidence="10 11">
    <name type="scientific">Pseudolycoriella hygida</name>
    <dbReference type="NCBI Taxonomy" id="35572"/>
    <lineage>
        <taxon>Eukaryota</taxon>
        <taxon>Metazoa</taxon>
        <taxon>Ecdysozoa</taxon>
        <taxon>Arthropoda</taxon>
        <taxon>Hexapoda</taxon>
        <taxon>Insecta</taxon>
        <taxon>Pterygota</taxon>
        <taxon>Neoptera</taxon>
        <taxon>Endopterygota</taxon>
        <taxon>Diptera</taxon>
        <taxon>Nematocera</taxon>
        <taxon>Sciaroidea</taxon>
        <taxon>Sciaridae</taxon>
        <taxon>Pseudolycoriella</taxon>
    </lineage>
</organism>
<dbReference type="GO" id="GO:0046875">
    <property type="term" value="F:ephrin receptor binding"/>
    <property type="evidence" value="ECO:0007669"/>
    <property type="project" value="TreeGrafter"/>
</dbReference>
<dbReference type="PRINTS" id="PR01347">
    <property type="entry name" value="EPHRIN"/>
</dbReference>
<evidence type="ECO:0000256" key="5">
    <source>
        <dbReference type="ARBA" id="ARBA00023180"/>
    </source>
</evidence>
<keyword evidence="2" id="KW-0732">Signal</keyword>
<accession>A0A9Q0MZX9</accession>
<reference evidence="10" key="1">
    <citation type="submission" date="2022-07" db="EMBL/GenBank/DDBJ databases">
        <authorList>
            <person name="Trinca V."/>
            <person name="Uliana J.V.C."/>
            <person name="Torres T.T."/>
            <person name="Ward R.J."/>
            <person name="Monesi N."/>
        </authorList>
    </citation>
    <scope>NUCLEOTIDE SEQUENCE</scope>
    <source>
        <strain evidence="10">HSMRA1968</strain>
        <tissue evidence="10">Whole embryos</tissue>
    </source>
</reference>
<dbReference type="CDD" id="cd02675">
    <property type="entry name" value="Ephrin_ectodomain"/>
    <property type="match status" value="1"/>
</dbReference>
<evidence type="ECO:0000256" key="2">
    <source>
        <dbReference type="ARBA" id="ARBA00022729"/>
    </source>
</evidence>
<dbReference type="Proteomes" id="UP001151699">
    <property type="component" value="Chromosome B"/>
</dbReference>
<evidence type="ECO:0000256" key="3">
    <source>
        <dbReference type="ARBA" id="ARBA00023136"/>
    </source>
</evidence>
<dbReference type="EMBL" id="WJQU01000002">
    <property type="protein sequence ID" value="KAJ6641029.1"/>
    <property type="molecule type" value="Genomic_DNA"/>
</dbReference>
<comment type="caution">
    <text evidence="10">The sequence shown here is derived from an EMBL/GenBank/DDBJ whole genome shotgun (WGS) entry which is preliminary data.</text>
</comment>
<evidence type="ECO:0000256" key="1">
    <source>
        <dbReference type="ARBA" id="ARBA00004370"/>
    </source>
</evidence>
<keyword evidence="5" id="KW-0325">Glycoprotein</keyword>
<evidence type="ECO:0000256" key="4">
    <source>
        <dbReference type="ARBA" id="ARBA00023157"/>
    </source>
</evidence>
<dbReference type="PROSITE" id="PS51551">
    <property type="entry name" value="EPHRIN_RBD_2"/>
    <property type="match status" value="1"/>
</dbReference>
<dbReference type="InterPro" id="IPR001799">
    <property type="entry name" value="Ephrin_RBD"/>
</dbReference>
<evidence type="ECO:0000256" key="8">
    <source>
        <dbReference type="SAM" id="MobiDB-lite"/>
    </source>
</evidence>
<dbReference type="GO" id="GO:0007411">
    <property type="term" value="P:axon guidance"/>
    <property type="evidence" value="ECO:0007669"/>
    <property type="project" value="TreeGrafter"/>
</dbReference>
<evidence type="ECO:0000259" key="9">
    <source>
        <dbReference type="PROSITE" id="PS51551"/>
    </source>
</evidence>
<evidence type="ECO:0000313" key="11">
    <source>
        <dbReference type="Proteomes" id="UP001151699"/>
    </source>
</evidence>
<dbReference type="Gene3D" id="2.60.40.420">
    <property type="entry name" value="Cupredoxins - blue copper proteins"/>
    <property type="match status" value="1"/>
</dbReference>
<name>A0A9Q0MZX9_9DIPT</name>
<dbReference type="Pfam" id="PF00812">
    <property type="entry name" value="Ephrin"/>
    <property type="match status" value="1"/>
</dbReference>
<feature type="region of interest" description="Disordered" evidence="8">
    <location>
        <begin position="233"/>
        <end position="263"/>
    </location>
</feature>
<keyword evidence="11" id="KW-1185">Reference proteome</keyword>
<feature type="compositionally biased region" description="Low complexity" evidence="8">
    <location>
        <begin position="168"/>
        <end position="184"/>
    </location>
</feature>
<keyword evidence="4" id="KW-1015">Disulfide bond</keyword>
<gene>
    <name evidence="10" type="primary">efnb2a</name>
    <name evidence="10" type="ORF">Bhyg_05962</name>
</gene>
<feature type="compositionally biased region" description="Polar residues" evidence="8">
    <location>
        <begin position="234"/>
        <end position="252"/>
    </location>
</feature>
<evidence type="ECO:0000256" key="7">
    <source>
        <dbReference type="RuleBase" id="RU004375"/>
    </source>
</evidence>